<proteinExistence type="predicted"/>
<reference evidence="2 3" key="1">
    <citation type="journal article" date="2016" name="Nat. Commun.">
        <title>Thousands of microbial genomes shed light on interconnected biogeochemical processes in an aquifer system.</title>
        <authorList>
            <person name="Anantharaman K."/>
            <person name="Brown C.T."/>
            <person name="Hug L.A."/>
            <person name="Sharon I."/>
            <person name="Castelle C.J."/>
            <person name="Probst A.J."/>
            <person name="Thomas B.C."/>
            <person name="Singh A."/>
            <person name="Wilkins M.J."/>
            <person name="Karaoz U."/>
            <person name="Brodie E.L."/>
            <person name="Williams K.H."/>
            <person name="Hubbard S.S."/>
            <person name="Banfield J.F."/>
        </authorList>
    </citation>
    <scope>NUCLEOTIDE SEQUENCE [LARGE SCALE GENOMIC DNA]</scope>
</reference>
<dbReference type="Gene3D" id="3.30.70.270">
    <property type="match status" value="1"/>
</dbReference>
<sequence length="91" mass="10281">MAYLFSPQLTNTPSQPRVVQIHSSPGIKTGLNNRRGFLTLSEQYLKIARRQSKEFVLVFADIDGLKNINDTFGHDMGARALIERPMCSERS</sequence>
<comment type="caution">
    <text evidence="2">The sequence shown here is derived from an EMBL/GenBank/DDBJ whole genome shotgun (WGS) entry which is preliminary data.</text>
</comment>
<dbReference type="Pfam" id="PF00990">
    <property type="entry name" value="GGDEF"/>
    <property type="match status" value="1"/>
</dbReference>
<dbReference type="Proteomes" id="UP000177876">
    <property type="component" value="Unassembled WGS sequence"/>
</dbReference>
<evidence type="ECO:0000259" key="1">
    <source>
        <dbReference type="PROSITE" id="PS50887"/>
    </source>
</evidence>
<dbReference type="PANTHER" id="PTHR46663">
    <property type="entry name" value="DIGUANYLATE CYCLASE DGCT-RELATED"/>
    <property type="match status" value="1"/>
</dbReference>
<dbReference type="InterPro" id="IPR000160">
    <property type="entry name" value="GGDEF_dom"/>
</dbReference>
<protein>
    <recommendedName>
        <fullName evidence="1">GGDEF domain-containing protein</fullName>
    </recommendedName>
</protein>
<dbReference type="EMBL" id="MELK01000015">
    <property type="protein sequence ID" value="OFW59498.1"/>
    <property type="molecule type" value="Genomic_DNA"/>
</dbReference>
<feature type="domain" description="GGDEF" evidence="1">
    <location>
        <begin position="53"/>
        <end position="91"/>
    </location>
</feature>
<dbReference type="PROSITE" id="PS50887">
    <property type="entry name" value="GGDEF"/>
    <property type="match status" value="1"/>
</dbReference>
<gene>
    <name evidence="2" type="ORF">A2Y75_11585</name>
</gene>
<dbReference type="PANTHER" id="PTHR46663:SF2">
    <property type="entry name" value="GGDEF DOMAIN-CONTAINING PROTEIN"/>
    <property type="match status" value="1"/>
</dbReference>
<dbReference type="NCBIfam" id="TIGR00254">
    <property type="entry name" value="GGDEF"/>
    <property type="match status" value="1"/>
</dbReference>
<organism evidence="2 3">
    <name type="scientific">Candidatus Solincola sediminis</name>
    <dbReference type="NCBI Taxonomy" id="1797199"/>
    <lineage>
        <taxon>Bacteria</taxon>
        <taxon>Bacillati</taxon>
        <taxon>Actinomycetota</taxon>
        <taxon>Candidatus Geothermincolia</taxon>
        <taxon>Candidatus Geothermincolales</taxon>
        <taxon>Candidatus Geothermincolaceae</taxon>
        <taxon>Candidatus Solincola</taxon>
    </lineage>
</organism>
<dbReference type="InterPro" id="IPR029787">
    <property type="entry name" value="Nucleotide_cyclase"/>
</dbReference>
<dbReference type="InterPro" id="IPR043128">
    <property type="entry name" value="Rev_trsase/Diguanyl_cyclase"/>
</dbReference>
<evidence type="ECO:0000313" key="2">
    <source>
        <dbReference type="EMBL" id="OFW59498.1"/>
    </source>
</evidence>
<accession>A0A1F2WRJ8</accession>
<dbReference type="SUPFAM" id="SSF55073">
    <property type="entry name" value="Nucleotide cyclase"/>
    <property type="match status" value="1"/>
</dbReference>
<dbReference type="STRING" id="1797197.A2Y75_11585"/>
<dbReference type="InterPro" id="IPR052163">
    <property type="entry name" value="DGC-Regulatory_Protein"/>
</dbReference>
<dbReference type="AlphaFoldDB" id="A0A1F2WRJ8"/>
<name>A0A1F2WRJ8_9ACTN</name>
<evidence type="ECO:0000313" key="3">
    <source>
        <dbReference type="Proteomes" id="UP000177876"/>
    </source>
</evidence>